<dbReference type="AlphaFoldDB" id="A0A6N9UAE2"/>
<dbReference type="SUPFAM" id="SSF51445">
    <property type="entry name" value="(Trans)glycosidases"/>
    <property type="match status" value="1"/>
</dbReference>
<dbReference type="RefSeq" id="WP_164346563.1">
    <property type="nucleotide sequence ID" value="NZ_JAAGLQ010000437.1"/>
</dbReference>
<evidence type="ECO:0008006" key="3">
    <source>
        <dbReference type="Google" id="ProtNLM"/>
    </source>
</evidence>
<proteinExistence type="predicted"/>
<evidence type="ECO:0000313" key="2">
    <source>
        <dbReference type="Proteomes" id="UP000471293"/>
    </source>
</evidence>
<evidence type="ECO:0000313" key="1">
    <source>
        <dbReference type="EMBL" id="NEA17795.1"/>
    </source>
</evidence>
<protein>
    <recommendedName>
        <fullName evidence="3">Abortive infection protein</fullName>
    </recommendedName>
</protein>
<dbReference type="InterPro" id="IPR017853">
    <property type="entry name" value="GH"/>
</dbReference>
<sequence>MRALGINYDTGFTSAGTTTHEPFDPAAVRREMRVIRDELHCDAVRVTGGDLDRLETAAHHAAEAGLEVWYSPFTNGLSPDALLSFLSDSADRAEKLRRTGADVTFLTGSEISLFTTGFLPGDTYTERQSLFADPQRLRDALPGLPARINAFLAEAVAAVRARFHGRVGYASLPFEGVDWTPFDVVATDAGYRDASTADLLESGLRTLVSHGRPAAVTEFGCAPYRGAADIASRADQVVEWDERGRPTGFTRTVVRDEQEQADYLRELLGVYGKSGLDAAFVYTFARYDLPHDDTDDARDFDKASYGVVRVLPPGHAGITLRPGLSWEPKTAFHTLAAYGRDRDRAPRTGPAPAG</sequence>
<gene>
    <name evidence="1" type="ORF">G3I29_20240</name>
</gene>
<dbReference type="EMBL" id="JAAGLQ010000437">
    <property type="protein sequence ID" value="NEA17795.1"/>
    <property type="molecule type" value="Genomic_DNA"/>
</dbReference>
<dbReference type="Gene3D" id="3.20.20.80">
    <property type="entry name" value="Glycosidases"/>
    <property type="match status" value="1"/>
</dbReference>
<name>A0A6N9UAE2_STRHA</name>
<organism evidence="1 2">
    <name type="scientific">Streptomyces halstedii</name>
    <dbReference type="NCBI Taxonomy" id="1944"/>
    <lineage>
        <taxon>Bacteria</taxon>
        <taxon>Bacillati</taxon>
        <taxon>Actinomycetota</taxon>
        <taxon>Actinomycetes</taxon>
        <taxon>Kitasatosporales</taxon>
        <taxon>Streptomycetaceae</taxon>
        <taxon>Streptomyces</taxon>
    </lineage>
</organism>
<reference evidence="1 2" key="1">
    <citation type="submission" date="2020-01" db="EMBL/GenBank/DDBJ databases">
        <title>Insect and environment-associated Actinomycetes.</title>
        <authorList>
            <person name="Currrie C."/>
            <person name="Chevrette M."/>
            <person name="Carlson C."/>
            <person name="Stubbendieck R."/>
            <person name="Wendt-Pienkowski E."/>
        </authorList>
    </citation>
    <scope>NUCLEOTIDE SEQUENCE [LARGE SCALE GENOMIC DNA]</scope>
    <source>
        <strain evidence="1 2">SID11342</strain>
    </source>
</reference>
<accession>A0A6N9UAE2</accession>
<comment type="caution">
    <text evidence="1">The sequence shown here is derived from an EMBL/GenBank/DDBJ whole genome shotgun (WGS) entry which is preliminary data.</text>
</comment>
<dbReference type="Proteomes" id="UP000471293">
    <property type="component" value="Unassembled WGS sequence"/>
</dbReference>